<dbReference type="SFLD" id="SFLDG01129">
    <property type="entry name" value="C1.5:_HAD__Beta-PGM__Phosphata"/>
    <property type="match status" value="1"/>
</dbReference>
<dbReference type="OrthoDB" id="358703at2"/>
<keyword evidence="5" id="KW-1185">Reference proteome</keyword>
<evidence type="ECO:0000256" key="1">
    <source>
        <dbReference type="ARBA" id="ARBA00022723"/>
    </source>
</evidence>
<dbReference type="InterPro" id="IPR036412">
    <property type="entry name" value="HAD-like_sf"/>
</dbReference>
<keyword evidence="3" id="KW-0460">Magnesium</keyword>
<dbReference type="InterPro" id="IPR023214">
    <property type="entry name" value="HAD_sf"/>
</dbReference>
<evidence type="ECO:0000256" key="3">
    <source>
        <dbReference type="ARBA" id="ARBA00022842"/>
    </source>
</evidence>
<comment type="caution">
    <text evidence="4">The sequence shown here is derived from an EMBL/GenBank/DDBJ whole genome shotgun (WGS) entry which is preliminary data.</text>
</comment>
<keyword evidence="2" id="KW-0378">Hydrolase</keyword>
<dbReference type="GO" id="GO:0016791">
    <property type="term" value="F:phosphatase activity"/>
    <property type="evidence" value="ECO:0007669"/>
    <property type="project" value="TreeGrafter"/>
</dbReference>
<evidence type="ECO:0008006" key="6">
    <source>
        <dbReference type="Google" id="ProtNLM"/>
    </source>
</evidence>
<dbReference type="SUPFAM" id="SSF56784">
    <property type="entry name" value="HAD-like"/>
    <property type="match status" value="1"/>
</dbReference>
<dbReference type="Gene3D" id="1.20.120.710">
    <property type="entry name" value="Haloacid dehalogenase hydrolase-like domain"/>
    <property type="match status" value="1"/>
</dbReference>
<reference evidence="5" key="1">
    <citation type="submission" date="2015-12" db="EMBL/GenBank/DDBJ databases">
        <authorList>
            <person name="Lodha T.D."/>
            <person name="Chintalapati S."/>
            <person name="Chintalapati V.R."/>
            <person name="Sravanthi T."/>
        </authorList>
    </citation>
    <scope>NUCLEOTIDE SEQUENCE [LARGE SCALE GENOMIC DNA]</scope>
    <source>
        <strain evidence="5">JC133</strain>
    </source>
</reference>
<dbReference type="SFLD" id="SFLDS00003">
    <property type="entry name" value="Haloacid_Dehalogenase"/>
    <property type="match status" value="1"/>
</dbReference>
<accession>A0A2S4JF72</accession>
<dbReference type="Pfam" id="PF00702">
    <property type="entry name" value="Hydrolase"/>
    <property type="match status" value="1"/>
</dbReference>
<evidence type="ECO:0000313" key="5">
    <source>
        <dbReference type="Proteomes" id="UP000237350"/>
    </source>
</evidence>
<dbReference type="Gene3D" id="3.40.50.1000">
    <property type="entry name" value="HAD superfamily/HAD-like"/>
    <property type="match status" value="1"/>
</dbReference>
<dbReference type="PANTHER" id="PTHR46470:SF2">
    <property type="entry name" value="GLYCERALDEHYDE 3-PHOSPHATE PHOSPHATASE"/>
    <property type="match status" value="1"/>
</dbReference>
<protein>
    <recommendedName>
        <fullName evidence="6">HAD family hydrolase</fullName>
    </recommendedName>
</protein>
<gene>
    <name evidence="4" type="ORF">AU468_14430</name>
</gene>
<keyword evidence="1" id="KW-0479">Metal-binding</keyword>
<evidence type="ECO:0000313" key="4">
    <source>
        <dbReference type="EMBL" id="POQ98149.1"/>
    </source>
</evidence>
<dbReference type="RefSeq" id="WP_103681342.1">
    <property type="nucleotide sequence ID" value="NZ_LPWH01000129.1"/>
</dbReference>
<organism evidence="4 5">
    <name type="scientific">Alkalispirochaeta sphaeroplastigenens</name>
    <dbReference type="NCBI Taxonomy" id="1187066"/>
    <lineage>
        <taxon>Bacteria</taxon>
        <taxon>Pseudomonadati</taxon>
        <taxon>Spirochaetota</taxon>
        <taxon>Spirochaetia</taxon>
        <taxon>Spirochaetales</taxon>
        <taxon>Spirochaetaceae</taxon>
        <taxon>Alkalispirochaeta</taxon>
    </lineage>
</organism>
<dbReference type="GO" id="GO:0046872">
    <property type="term" value="F:metal ion binding"/>
    <property type="evidence" value="ECO:0007669"/>
    <property type="project" value="UniProtKB-KW"/>
</dbReference>
<dbReference type="PANTHER" id="PTHR46470">
    <property type="entry name" value="N-ACYLNEURAMINATE-9-PHOSPHATASE"/>
    <property type="match status" value="1"/>
</dbReference>
<evidence type="ECO:0000256" key="2">
    <source>
        <dbReference type="ARBA" id="ARBA00022801"/>
    </source>
</evidence>
<dbReference type="Proteomes" id="UP000237350">
    <property type="component" value="Unassembled WGS sequence"/>
</dbReference>
<dbReference type="AlphaFoldDB" id="A0A2S4JF72"/>
<dbReference type="InterPro" id="IPR051400">
    <property type="entry name" value="HAD-like_hydrolase"/>
</dbReference>
<dbReference type="EMBL" id="LPWH01000129">
    <property type="protein sequence ID" value="POQ98149.1"/>
    <property type="molecule type" value="Genomic_DNA"/>
</dbReference>
<sequence length="230" mass="25227">MQYFPGSGPLKALLFDIDNTLYRNGPYLAHQTDVLVARLARKRDEDQTLTRALVARTRQEIAVATGRRPSLATTFLELGVPLAESILWRRELLRPEDFLQPDPVLAGALRELGGRLPLGVVTNNPEETGRRTLEALGLEGLFPVLVGLDTRECSKPGWPIFQAALDLLGTPPDGVLLAGDRYDVDLEPVILRGGAGLLLEEDQDLEALPHFLLDLTRPEAQKGPLSVDTP</sequence>
<proteinExistence type="predicted"/>
<name>A0A2S4JF72_9SPIO</name>